<dbReference type="InterPro" id="IPR013763">
    <property type="entry name" value="Cyclin-like_dom"/>
</dbReference>
<dbReference type="CDD" id="cd20544">
    <property type="entry name" value="CYCLIN_AtCycD-like_rpt2"/>
    <property type="match status" value="1"/>
</dbReference>
<dbReference type="OrthoDB" id="5590282at2759"/>
<evidence type="ECO:0000256" key="5">
    <source>
        <dbReference type="RuleBase" id="RU000383"/>
    </source>
</evidence>
<evidence type="ECO:0000256" key="1">
    <source>
        <dbReference type="ARBA" id="ARBA00009065"/>
    </source>
</evidence>
<keyword evidence="3 5" id="KW-0195">Cyclin</keyword>
<dbReference type="SMART" id="SM01332">
    <property type="entry name" value="Cyclin_C"/>
    <property type="match status" value="1"/>
</dbReference>
<organism evidence="8 9">
    <name type="scientific">Vanilla planifolia</name>
    <name type="common">Vanilla</name>
    <dbReference type="NCBI Taxonomy" id="51239"/>
    <lineage>
        <taxon>Eukaryota</taxon>
        <taxon>Viridiplantae</taxon>
        <taxon>Streptophyta</taxon>
        <taxon>Embryophyta</taxon>
        <taxon>Tracheophyta</taxon>
        <taxon>Spermatophyta</taxon>
        <taxon>Magnoliopsida</taxon>
        <taxon>Liliopsida</taxon>
        <taxon>Asparagales</taxon>
        <taxon>Orchidaceae</taxon>
        <taxon>Vanilloideae</taxon>
        <taxon>Vanilleae</taxon>
        <taxon>Vanilla</taxon>
    </lineage>
</organism>
<sequence length="326" mass="36499">MELSALNEAGPWGNLLCEEDAGELDELSMESPAVGVLSGWRREVVFPEDSDESIAVFVEVETEHSPAVDYSSRLRSRSIDPAAREAAIAWILQVLAYYRLQPLTGYLAVNYMDRFLSVHRLPQANGWALQLLSVACLSLAAKIEETFVPSLLDLQVEGARFIFEPRTVCKMELLVLAALKWRLRSVTPFTFLDFFAYKVDPSGTHKRYLVSRASQTILAAIGDIEFLGHCSSSIAAASVICAVEEIPLLGLIDPREAVHWCIGLLREGIIECYRLMQKVVMRRARRSSPVVVRHIRMKTSSSFLSSFPANKRIRVGEEKETTHEAE</sequence>
<keyword evidence="4" id="KW-0131">Cell cycle</keyword>
<evidence type="ECO:0000259" key="6">
    <source>
        <dbReference type="SMART" id="SM00385"/>
    </source>
</evidence>
<dbReference type="EMBL" id="JADCNM010000008">
    <property type="protein sequence ID" value="KAG0472190.1"/>
    <property type="molecule type" value="Genomic_DNA"/>
</dbReference>
<evidence type="ECO:0000256" key="3">
    <source>
        <dbReference type="ARBA" id="ARBA00023127"/>
    </source>
</evidence>
<dbReference type="PANTHER" id="PTHR10177">
    <property type="entry name" value="CYCLINS"/>
    <property type="match status" value="1"/>
</dbReference>
<evidence type="ECO:0000256" key="2">
    <source>
        <dbReference type="ARBA" id="ARBA00022618"/>
    </source>
</evidence>
<dbReference type="CDD" id="cd20543">
    <property type="entry name" value="CYCLIN_AtCycD-like_rpt1"/>
    <property type="match status" value="1"/>
</dbReference>
<dbReference type="SMART" id="SM00385">
    <property type="entry name" value="CYCLIN"/>
    <property type="match status" value="1"/>
</dbReference>
<proteinExistence type="inferred from homology"/>
<evidence type="ECO:0000259" key="7">
    <source>
        <dbReference type="SMART" id="SM01332"/>
    </source>
</evidence>
<dbReference type="Gene3D" id="1.10.472.10">
    <property type="entry name" value="Cyclin-like"/>
    <property type="match status" value="2"/>
</dbReference>
<accession>A0A835QFD0</accession>
<comment type="similarity">
    <text evidence="1">Belongs to the cyclin family. Cyclin D subfamily.</text>
</comment>
<name>A0A835QFD0_VANPL</name>
<dbReference type="Proteomes" id="UP000639772">
    <property type="component" value="Unassembled WGS sequence"/>
</dbReference>
<feature type="domain" description="Cyclin C-terminal" evidence="7">
    <location>
        <begin position="186"/>
        <end position="308"/>
    </location>
</feature>
<dbReference type="FunFam" id="1.10.472.10:FF:000034">
    <property type="entry name" value="D2/4-type cyclin"/>
    <property type="match status" value="1"/>
</dbReference>
<dbReference type="Pfam" id="PF00134">
    <property type="entry name" value="Cyclin_N"/>
    <property type="match status" value="1"/>
</dbReference>
<dbReference type="SUPFAM" id="SSF47954">
    <property type="entry name" value="Cyclin-like"/>
    <property type="match status" value="2"/>
</dbReference>
<dbReference type="Pfam" id="PF02984">
    <property type="entry name" value="Cyclin_C"/>
    <property type="match status" value="1"/>
</dbReference>
<feature type="domain" description="Cyclin-like" evidence="6">
    <location>
        <begin position="89"/>
        <end position="177"/>
    </location>
</feature>
<dbReference type="InterPro" id="IPR004367">
    <property type="entry name" value="Cyclin_C-dom"/>
</dbReference>
<gene>
    <name evidence="8" type="ORF">HPP92_016736</name>
</gene>
<dbReference type="AlphaFoldDB" id="A0A835QFD0"/>
<evidence type="ECO:0000313" key="8">
    <source>
        <dbReference type="EMBL" id="KAG0472190.1"/>
    </source>
</evidence>
<dbReference type="InterPro" id="IPR036915">
    <property type="entry name" value="Cyclin-like_sf"/>
</dbReference>
<keyword evidence="2" id="KW-0132">Cell division</keyword>
<protein>
    <submittedName>
        <fullName evidence="8">Uncharacterized protein</fullName>
    </submittedName>
</protein>
<evidence type="ECO:0000256" key="4">
    <source>
        <dbReference type="ARBA" id="ARBA00023306"/>
    </source>
</evidence>
<dbReference type="InterPro" id="IPR006671">
    <property type="entry name" value="Cyclin_N"/>
</dbReference>
<dbReference type="GO" id="GO:0051301">
    <property type="term" value="P:cell division"/>
    <property type="evidence" value="ECO:0007669"/>
    <property type="project" value="UniProtKB-KW"/>
</dbReference>
<dbReference type="InterPro" id="IPR039361">
    <property type="entry name" value="Cyclin"/>
</dbReference>
<reference evidence="8 9" key="1">
    <citation type="journal article" date="2020" name="Nat. Food">
        <title>A phased Vanilla planifolia genome enables genetic improvement of flavour and production.</title>
        <authorList>
            <person name="Hasing T."/>
            <person name="Tang H."/>
            <person name="Brym M."/>
            <person name="Khazi F."/>
            <person name="Huang T."/>
            <person name="Chambers A.H."/>
        </authorList>
    </citation>
    <scope>NUCLEOTIDE SEQUENCE [LARGE SCALE GENOMIC DNA]</scope>
    <source>
        <tissue evidence="8">Leaf</tissue>
    </source>
</reference>
<comment type="caution">
    <text evidence="8">The sequence shown here is derived from an EMBL/GenBank/DDBJ whole genome shotgun (WGS) entry which is preliminary data.</text>
</comment>
<evidence type="ECO:0000313" key="9">
    <source>
        <dbReference type="Proteomes" id="UP000639772"/>
    </source>
</evidence>